<accession>A0A0M0JYD7</accession>
<evidence type="ECO:0000313" key="1">
    <source>
        <dbReference type="EMBL" id="KOO31579.1"/>
    </source>
</evidence>
<evidence type="ECO:0000313" key="2">
    <source>
        <dbReference type="Proteomes" id="UP000037460"/>
    </source>
</evidence>
<dbReference type="Pfam" id="PF03283">
    <property type="entry name" value="PAE"/>
    <property type="match status" value="1"/>
</dbReference>
<dbReference type="OrthoDB" id="2015280at2759"/>
<gene>
    <name evidence="1" type="ORF">Ctob_009027</name>
</gene>
<dbReference type="InterPro" id="IPR004963">
    <property type="entry name" value="PAE/NOTUM"/>
</dbReference>
<proteinExistence type="predicted"/>
<dbReference type="PANTHER" id="PTHR21562">
    <property type="entry name" value="NOTUM-RELATED"/>
    <property type="match status" value="1"/>
</dbReference>
<protein>
    <recommendedName>
        <fullName evidence="3">Pectin acetylesterase</fullName>
    </recommendedName>
</protein>
<comment type="caution">
    <text evidence="1">The sequence shown here is derived from an EMBL/GenBank/DDBJ whole genome shotgun (WGS) entry which is preliminary data.</text>
</comment>
<organism evidence="1 2">
    <name type="scientific">Chrysochromulina tobinii</name>
    <dbReference type="NCBI Taxonomy" id="1460289"/>
    <lineage>
        <taxon>Eukaryota</taxon>
        <taxon>Haptista</taxon>
        <taxon>Haptophyta</taxon>
        <taxon>Prymnesiophyceae</taxon>
        <taxon>Prymnesiales</taxon>
        <taxon>Chrysochromulinaceae</taxon>
        <taxon>Chrysochromulina</taxon>
    </lineage>
</organism>
<dbReference type="EMBL" id="JWZX01001983">
    <property type="protein sequence ID" value="KOO31579.1"/>
    <property type="molecule type" value="Genomic_DNA"/>
</dbReference>
<evidence type="ECO:0008006" key="3">
    <source>
        <dbReference type="Google" id="ProtNLM"/>
    </source>
</evidence>
<dbReference type="GO" id="GO:0016787">
    <property type="term" value="F:hydrolase activity"/>
    <property type="evidence" value="ECO:0007669"/>
    <property type="project" value="InterPro"/>
</dbReference>
<keyword evidence="2" id="KW-1185">Reference proteome</keyword>
<reference evidence="2" key="1">
    <citation type="journal article" date="2015" name="PLoS Genet.">
        <title>Genome Sequence and Transcriptome Analyses of Chrysochromulina tobin: Metabolic Tools for Enhanced Algal Fitness in the Prominent Order Prymnesiales (Haptophyceae).</title>
        <authorList>
            <person name="Hovde B.T."/>
            <person name="Deodato C.R."/>
            <person name="Hunsperger H.M."/>
            <person name="Ryken S.A."/>
            <person name="Yost W."/>
            <person name="Jha R.K."/>
            <person name="Patterson J."/>
            <person name="Monnat R.J. Jr."/>
            <person name="Barlow S.B."/>
            <person name="Starkenburg S.R."/>
            <person name="Cattolico R.A."/>
        </authorList>
    </citation>
    <scope>NUCLEOTIDE SEQUENCE</scope>
    <source>
        <strain evidence="2">CCMP291</strain>
    </source>
</reference>
<dbReference type="PANTHER" id="PTHR21562:SF67">
    <property type="entry name" value="PECTIN ACETYLESTERASE"/>
    <property type="match status" value="1"/>
</dbReference>
<dbReference type="Proteomes" id="UP000037460">
    <property type="component" value="Unassembled WGS sequence"/>
</dbReference>
<dbReference type="AlphaFoldDB" id="A0A0M0JYD7"/>
<name>A0A0M0JYD7_9EUKA</name>
<sequence>MVLCGLALPVANAVNEAEAVPLDAYPLATCLDGSAARYYLSRGDPNSTTWLLYLEGGSFCASEAECRKRSHGYLGTTKRDKSIMSLDEFYFSRDPLASPLLSSAHHVYIRYCDGAYYAGERHEPVLHGSLPPLYHRGKWISEAVMADLVAHRGLDIATDVVLAGCSAGAIALYAHIDAMRQRLPSSARVVGFADSGFYLDVNGYADAKTFVVAETGHNVSSLLSLQCTEAHQAAKERCLVAQYSAQYVRTPLFAFQSRYDLDQRSNLNDTCQASNACIEEYGQNLTRRMRTWMNTSAEVGVRHGAFMDGCNRHCDGAANASLPDLFPLSMQVDGVTPLQSLARWHSGGVGSQALWIQPGTYPCATCCG</sequence>